<dbReference type="PROSITE" id="PS51635">
    <property type="entry name" value="PNPLA"/>
    <property type="match status" value="1"/>
</dbReference>
<feature type="active site" description="Proton acceptor" evidence="4">
    <location>
        <position position="167"/>
    </location>
</feature>
<evidence type="ECO:0000256" key="4">
    <source>
        <dbReference type="PROSITE-ProRule" id="PRU01161"/>
    </source>
</evidence>
<evidence type="ECO:0000259" key="5">
    <source>
        <dbReference type="PROSITE" id="PS51635"/>
    </source>
</evidence>
<dbReference type="PANTHER" id="PTHR14226:SF29">
    <property type="entry name" value="NEUROPATHY TARGET ESTERASE SWS"/>
    <property type="match status" value="1"/>
</dbReference>
<evidence type="ECO:0000256" key="3">
    <source>
        <dbReference type="ARBA" id="ARBA00023098"/>
    </source>
</evidence>
<keyword evidence="1 4" id="KW-0378">Hydrolase</keyword>
<comment type="caution">
    <text evidence="6">The sequence shown here is derived from an EMBL/GenBank/DDBJ whole genome shotgun (WGS) entry which is preliminary data.</text>
</comment>
<dbReference type="Gene3D" id="3.40.1090.10">
    <property type="entry name" value="Cytosolic phospholipase A2 catalytic domain"/>
    <property type="match status" value="1"/>
</dbReference>
<name>A0A562T3K6_9HYPH</name>
<gene>
    <name evidence="6" type="ORF">JM93_02163</name>
</gene>
<dbReference type="InterPro" id="IPR016035">
    <property type="entry name" value="Acyl_Trfase/lysoPLipase"/>
</dbReference>
<keyword evidence="7" id="KW-1185">Reference proteome</keyword>
<feature type="active site" description="Nucleophile" evidence="4">
    <location>
        <position position="41"/>
    </location>
</feature>
<organism evidence="6 7">
    <name type="scientific">Roseibium hamelinense</name>
    <dbReference type="NCBI Taxonomy" id="150831"/>
    <lineage>
        <taxon>Bacteria</taxon>
        <taxon>Pseudomonadati</taxon>
        <taxon>Pseudomonadota</taxon>
        <taxon>Alphaproteobacteria</taxon>
        <taxon>Hyphomicrobiales</taxon>
        <taxon>Stappiaceae</taxon>
        <taxon>Roseibium</taxon>
    </lineage>
</organism>
<feature type="short sequence motif" description="GXGXXG" evidence="4">
    <location>
        <begin position="12"/>
        <end position="17"/>
    </location>
</feature>
<dbReference type="EMBL" id="VLLF01000004">
    <property type="protein sequence ID" value="TWI87596.1"/>
    <property type="molecule type" value="Genomic_DNA"/>
</dbReference>
<dbReference type="PANTHER" id="PTHR14226">
    <property type="entry name" value="NEUROPATHY TARGET ESTERASE/SWISS CHEESE D.MELANOGASTER"/>
    <property type="match status" value="1"/>
</dbReference>
<evidence type="ECO:0000313" key="7">
    <source>
        <dbReference type="Proteomes" id="UP000320593"/>
    </source>
</evidence>
<reference evidence="6 7" key="1">
    <citation type="submission" date="2019-07" db="EMBL/GenBank/DDBJ databases">
        <title>Genomic Encyclopedia of Archaeal and Bacterial Type Strains, Phase II (KMG-II): from individual species to whole genera.</title>
        <authorList>
            <person name="Goeker M."/>
        </authorList>
    </citation>
    <scope>NUCLEOTIDE SEQUENCE [LARGE SCALE GENOMIC DNA]</scope>
    <source>
        <strain evidence="6 7">ATCC BAA-252</strain>
    </source>
</reference>
<feature type="short sequence motif" description="DGA/G" evidence="4">
    <location>
        <begin position="167"/>
        <end position="169"/>
    </location>
</feature>
<dbReference type="Proteomes" id="UP000320593">
    <property type="component" value="Unassembled WGS sequence"/>
</dbReference>
<proteinExistence type="predicted"/>
<evidence type="ECO:0000256" key="1">
    <source>
        <dbReference type="ARBA" id="ARBA00022801"/>
    </source>
</evidence>
<dbReference type="InterPro" id="IPR002641">
    <property type="entry name" value="PNPLA_dom"/>
</dbReference>
<dbReference type="Pfam" id="PF01734">
    <property type="entry name" value="Patatin"/>
    <property type="match status" value="1"/>
</dbReference>
<sequence length="274" mass="29778">MATPKIGLALGGGGARGMSHIPVLEALDDLGIRPHAIVGTSIGAVFGAAFAAGKTSKEIRTIASATFADRNAVLSRIWQLRPKKFQELFSGNTVQFDPLKVLEVFVGEHLPKTFEDLEIPLTVLATDFYGCEEIDISSGALLPAIAASAAIPAVFRPVKLYDRIMVDGGVTNPLPFDRLPPDCDLIIAVDVVGKPIPRIGRQTPTTMDAIFGTSQILMQSITYEKLKTRQPDILLRPEHDNIRVLDFMKTDQIIAKAEPLRDQAITALTKLIKR</sequence>
<protein>
    <submittedName>
        <fullName evidence="6">NTE family protein</fullName>
    </submittedName>
</protein>
<feature type="domain" description="PNPLA" evidence="5">
    <location>
        <begin position="8"/>
        <end position="180"/>
    </location>
</feature>
<dbReference type="GO" id="GO:0016787">
    <property type="term" value="F:hydrolase activity"/>
    <property type="evidence" value="ECO:0007669"/>
    <property type="project" value="UniProtKB-UniRule"/>
</dbReference>
<feature type="short sequence motif" description="GXSXG" evidence="4">
    <location>
        <begin position="39"/>
        <end position="43"/>
    </location>
</feature>
<evidence type="ECO:0000313" key="6">
    <source>
        <dbReference type="EMBL" id="TWI87596.1"/>
    </source>
</evidence>
<keyword evidence="2 4" id="KW-0442">Lipid degradation</keyword>
<dbReference type="RefSeq" id="WP_145343054.1">
    <property type="nucleotide sequence ID" value="NZ_VLLF01000004.1"/>
</dbReference>
<accession>A0A562T3K6</accession>
<dbReference type="AlphaFoldDB" id="A0A562T3K6"/>
<dbReference type="GO" id="GO:0016042">
    <property type="term" value="P:lipid catabolic process"/>
    <property type="evidence" value="ECO:0007669"/>
    <property type="project" value="UniProtKB-UniRule"/>
</dbReference>
<dbReference type="InterPro" id="IPR050301">
    <property type="entry name" value="NTE"/>
</dbReference>
<dbReference type="SUPFAM" id="SSF52151">
    <property type="entry name" value="FabD/lysophospholipase-like"/>
    <property type="match status" value="1"/>
</dbReference>
<dbReference type="OrthoDB" id="5290098at2"/>
<keyword evidence="3 4" id="KW-0443">Lipid metabolism</keyword>
<evidence type="ECO:0000256" key="2">
    <source>
        <dbReference type="ARBA" id="ARBA00022963"/>
    </source>
</evidence>